<evidence type="ECO:0000313" key="13">
    <source>
        <dbReference type="EMBL" id="CAL1281570.1"/>
    </source>
</evidence>
<evidence type="ECO:0000256" key="7">
    <source>
        <dbReference type="ARBA" id="ARBA00023015"/>
    </source>
</evidence>
<evidence type="ECO:0000256" key="1">
    <source>
        <dbReference type="ARBA" id="ARBA00004123"/>
    </source>
</evidence>
<organism evidence="13 14">
    <name type="scientific">Larinioides sclopetarius</name>
    <dbReference type="NCBI Taxonomy" id="280406"/>
    <lineage>
        <taxon>Eukaryota</taxon>
        <taxon>Metazoa</taxon>
        <taxon>Ecdysozoa</taxon>
        <taxon>Arthropoda</taxon>
        <taxon>Chelicerata</taxon>
        <taxon>Arachnida</taxon>
        <taxon>Araneae</taxon>
        <taxon>Araneomorphae</taxon>
        <taxon>Entelegynae</taxon>
        <taxon>Araneoidea</taxon>
        <taxon>Araneidae</taxon>
        <taxon>Larinioides</taxon>
    </lineage>
</organism>
<keyword evidence="8" id="KW-0238">DNA-binding</keyword>
<evidence type="ECO:0000259" key="12">
    <source>
        <dbReference type="PROSITE" id="PS50157"/>
    </source>
</evidence>
<dbReference type="SUPFAM" id="SSF57667">
    <property type="entry name" value="beta-beta-alpha zinc fingers"/>
    <property type="match status" value="2"/>
</dbReference>
<dbReference type="InterPro" id="IPR013087">
    <property type="entry name" value="Znf_C2H2_type"/>
</dbReference>
<keyword evidence="10" id="KW-0539">Nucleus</keyword>
<evidence type="ECO:0000256" key="4">
    <source>
        <dbReference type="ARBA" id="ARBA00022737"/>
    </source>
</evidence>
<keyword evidence="7" id="KW-0805">Transcription regulation</keyword>
<feature type="domain" description="C2H2-type" evidence="12">
    <location>
        <begin position="359"/>
        <end position="387"/>
    </location>
</feature>
<keyword evidence="4" id="KW-0677">Repeat</keyword>
<name>A0AAV2ACD0_9ARAC</name>
<dbReference type="PANTHER" id="PTHR24393">
    <property type="entry name" value="ZINC FINGER PROTEIN"/>
    <property type="match status" value="1"/>
</dbReference>
<keyword evidence="6" id="KW-0862">Zinc</keyword>
<comment type="similarity">
    <text evidence="2">Belongs to the krueppel C2H2-type zinc-finger protein family.</text>
</comment>
<evidence type="ECO:0000256" key="11">
    <source>
        <dbReference type="PROSITE-ProRule" id="PRU00042"/>
    </source>
</evidence>
<dbReference type="Gene3D" id="3.30.160.60">
    <property type="entry name" value="Classic Zinc Finger"/>
    <property type="match status" value="1"/>
</dbReference>
<dbReference type="GO" id="GO:0008270">
    <property type="term" value="F:zinc ion binding"/>
    <property type="evidence" value="ECO:0007669"/>
    <property type="project" value="UniProtKB-KW"/>
</dbReference>
<keyword evidence="9" id="KW-0804">Transcription</keyword>
<dbReference type="GO" id="GO:0005634">
    <property type="term" value="C:nucleus"/>
    <property type="evidence" value="ECO:0007669"/>
    <property type="project" value="UniProtKB-SubCell"/>
</dbReference>
<dbReference type="AlphaFoldDB" id="A0AAV2ACD0"/>
<evidence type="ECO:0000256" key="6">
    <source>
        <dbReference type="ARBA" id="ARBA00022833"/>
    </source>
</evidence>
<keyword evidence="3" id="KW-0479">Metal-binding</keyword>
<evidence type="ECO:0000256" key="3">
    <source>
        <dbReference type="ARBA" id="ARBA00022723"/>
    </source>
</evidence>
<dbReference type="GO" id="GO:0000978">
    <property type="term" value="F:RNA polymerase II cis-regulatory region sequence-specific DNA binding"/>
    <property type="evidence" value="ECO:0007669"/>
    <property type="project" value="TreeGrafter"/>
</dbReference>
<sequence length="389" mass="44014">MDNHCLGAIKYRNDLLSSEIIQESTKEEKLMKVSKRISSSPYKRLKQVQENESFVESKSLKSDLVCKAIRVSVIISPIKRVRNIVKNRNVEKEDSSCNLESKRNKEFDSSSVKSSQMYSQINIYPNFDDNVRGDYANLEYSASSSSSDRKSTCEQIFTLDSSEDVNASKDNMTSGLSLSSVNMLPDYQINTLDSNDDVNASRNNTTSGPYLSPISIFPHKQTTILDSSKVVIASRDNMISGSSLSSISMLPDEQVINLKSSDDQNASNDYLAIKSLTSADASLSSDCLSAKESSMNLDQEFPYECVHCDRRFSEAHNLFFHSKKHGRFFICKRCDRQFYCGSAFIHHIERHTILGGIPFDCSICNQGFSTRYYLRQHRKANHVNFRDLE</sequence>
<dbReference type="PANTHER" id="PTHR24393:SF15">
    <property type="entry name" value="IP01243P-RELATED"/>
    <property type="match status" value="1"/>
</dbReference>
<dbReference type="PROSITE" id="PS50157">
    <property type="entry name" value="ZINC_FINGER_C2H2_2"/>
    <property type="match status" value="3"/>
</dbReference>
<evidence type="ECO:0000256" key="2">
    <source>
        <dbReference type="ARBA" id="ARBA00006991"/>
    </source>
</evidence>
<evidence type="ECO:0000256" key="5">
    <source>
        <dbReference type="ARBA" id="ARBA00022771"/>
    </source>
</evidence>
<dbReference type="Proteomes" id="UP001497382">
    <property type="component" value="Unassembled WGS sequence"/>
</dbReference>
<comment type="caution">
    <text evidence="13">The sequence shown here is derived from an EMBL/GenBank/DDBJ whole genome shotgun (WGS) entry which is preliminary data.</text>
</comment>
<dbReference type="GO" id="GO:0001228">
    <property type="term" value="F:DNA-binding transcription activator activity, RNA polymerase II-specific"/>
    <property type="evidence" value="ECO:0007669"/>
    <property type="project" value="TreeGrafter"/>
</dbReference>
<reference evidence="13 14" key="1">
    <citation type="submission" date="2024-04" db="EMBL/GenBank/DDBJ databases">
        <authorList>
            <person name="Rising A."/>
            <person name="Reimegard J."/>
            <person name="Sonavane S."/>
            <person name="Akerstrom W."/>
            <person name="Nylinder S."/>
            <person name="Hedman E."/>
            <person name="Kallberg Y."/>
        </authorList>
    </citation>
    <scope>NUCLEOTIDE SEQUENCE [LARGE SCALE GENOMIC DNA]</scope>
</reference>
<accession>A0AAV2ACD0</accession>
<protein>
    <recommendedName>
        <fullName evidence="12">C2H2-type domain-containing protein</fullName>
    </recommendedName>
</protein>
<keyword evidence="5 11" id="KW-0863">Zinc-finger</keyword>
<dbReference type="InterPro" id="IPR036236">
    <property type="entry name" value="Znf_C2H2_sf"/>
</dbReference>
<dbReference type="EMBL" id="CAXIEN010000145">
    <property type="protein sequence ID" value="CAL1281570.1"/>
    <property type="molecule type" value="Genomic_DNA"/>
</dbReference>
<feature type="domain" description="C2H2-type" evidence="12">
    <location>
        <begin position="303"/>
        <end position="325"/>
    </location>
</feature>
<dbReference type="SMART" id="SM00355">
    <property type="entry name" value="ZnF_C2H2"/>
    <property type="match status" value="3"/>
</dbReference>
<evidence type="ECO:0000256" key="10">
    <source>
        <dbReference type="ARBA" id="ARBA00023242"/>
    </source>
</evidence>
<evidence type="ECO:0000256" key="8">
    <source>
        <dbReference type="ARBA" id="ARBA00023125"/>
    </source>
</evidence>
<gene>
    <name evidence="13" type="ORF">LARSCL_LOCUS11635</name>
</gene>
<proteinExistence type="inferred from homology"/>
<evidence type="ECO:0000313" key="14">
    <source>
        <dbReference type="Proteomes" id="UP001497382"/>
    </source>
</evidence>
<comment type="subcellular location">
    <subcellularLocation>
        <location evidence="1">Nucleus</location>
    </subcellularLocation>
</comment>
<evidence type="ECO:0000256" key="9">
    <source>
        <dbReference type="ARBA" id="ARBA00023163"/>
    </source>
</evidence>
<dbReference type="PROSITE" id="PS00028">
    <property type="entry name" value="ZINC_FINGER_C2H2_1"/>
    <property type="match status" value="3"/>
</dbReference>
<keyword evidence="14" id="KW-1185">Reference proteome</keyword>
<feature type="domain" description="C2H2-type" evidence="12">
    <location>
        <begin position="329"/>
        <end position="352"/>
    </location>
</feature>